<evidence type="ECO:0000256" key="3">
    <source>
        <dbReference type="ARBA" id="ARBA00022605"/>
    </source>
</evidence>
<feature type="domain" description="Tryptophan synthase beta chain-like PALP" evidence="7">
    <location>
        <begin position="6"/>
        <end position="285"/>
    </location>
</feature>
<dbReference type="InterPro" id="IPR001926">
    <property type="entry name" value="TrpB-like_PALP"/>
</dbReference>
<sequence length="314" mass="33183">MLAPDITSTVGRTPLVGLPGLAPDGYEIYLKLEGENPTGSIKDRVAQYLIAAAERDGTLHSGSRVLEPTSGNTGIALAAICAPRGYKLTCVMPENTSPERTQLLEMYGVDIVYTPAGEGSNGAVRVAREMAEGDPDVFMPFQYGNPANPRAHYETTGPEIIQDLPDVGAVVAGLGTGGTLTGVGRRLKEHDPDVKVVAAEPEYGDLVYGLRNLDEGFVPPIFDADVLDGRIKVDSRKALRATRSLVGDAGVFAGPSTGAAVHVAQRLSTPRRLPEGTKIVVVSPDGGWKYLSSGAYAPGDEETVAERLSEQLWA</sequence>
<keyword evidence="9" id="KW-1185">Reference proteome</keyword>
<protein>
    <submittedName>
        <fullName evidence="8">Cysteine synthase family protein</fullName>
    </submittedName>
</protein>
<dbReference type="GO" id="GO:0006535">
    <property type="term" value="P:cysteine biosynthetic process from serine"/>
    <property type="evidence" value="ECO:0007669"/>
    <property type="project" value="InterPro"/>
</dbReference>
<dbReference type="InterPro" id="IPR050214">
    <property type="entry name" value="Cys_Synth/Cystath_Beta-Synth"/>
</dbReference>
<evidence type="ECO:0000256" key="1">
    <source>
        <dbReference type="ARBA" id="ARBA00001933"/>
    </source>
</evidence>
<keyword evidence="5" id="KW-0663">Pyridoxal phosphate</keyword>
<comment type="cofactor">
    <cofactor evidence="1">
        <name>pyridoxal 5'-phosphate</name>
        <dbReference type="ChEBI" id="CHEBI:597326"/>
    </cofactor>
</comment>
<dbReference type="InterPro" id="IPR001216">
    <property type="entry name" value="P-phosphate_BS"/>
</dbReference>
<dbReference type="RefSeq" id="WP_131153739.1">
    <property type="nucleotide sequence ID" value="NZ_CP036402.1"/>
</dbReference>
<keyword evidence="6" id="KW-0198">Cysteine biosynthesis</keyword>
<accession>A0A411YBY2</accession>
<dbReference type="Proteomes" id="UP000291469">
    <property type="component" value="Chromosome"/>
</dbReference>
<evidence type="ECO:0000259" key="7">
    <source>
        <dbReference type="Pfam" id="PF00291"/>
    </source>
</evidence>
<dbReference type="Pfam" id="PF00291">
    <property type="entry name" value="PALP"/>
    <property type="match status" value="1"/>
</dbReference>
<evidence type="ECO:0000313" key="9">
    <source>
        <dbReference type="Proteomes" id="UP000291469"/>
    </source>
</evidence>
<dbReference type="AlphaFoldDB" id="A0A411YBY2"/>
<dbReference type="PANTHER" id="PTHR10314">
    <property type="entry name" value="CYSTATHIONINE BETA-SYNTHASE"/>
    <property type="match status" value="1"/>
</dbReference>
<dbReference type="CDD" id="cd01561">
    <property type="entry name" value="CBS_like"/>
    <property type="match status" value="1"/>
</dbReference>
<name>A0A411YBY2_9ACTN</name>
<evidence type="ECO:0000256" key="4">
    <source>
        <dbReference type="ARBA" id="ARBA00022679"/>
    </source>
</evidence>
<dbReference type="GO" id="GO:0016765">
    <property type="term" value="F:transferase activity, transferring alkyl or aryl (other than methyl) groups"/>
    <property type="evidence" value="ECO:0007669"/>
    <property type="project" value="UniProtKB-ARBA"/>
</dbReference>
<dbReference type="EMBL" id="CP036402">
    <property type="protein sequence ID" value="QBI18741.1"/>
    <property type="molecule type" value="Genomic_DNA"/>
</dbReference>
<dbReference type="SUPFAM" id="SSF53686">
    <property type="entry name" value="Tryptophan synthase beta subunit-like PLP-dependent enzymes"/>
    <property type="match status" value="1"/>
</dbReference>
<proteinExistence type="inferred from homology"/>
<gene>
    <name evidence="8" type="ORF">ER308_03705</name>
</gene>
<dbReference type="KEGG" id="erz:ER308_03705"/>
<keyword evidence="3" id="KW-0028">Amino-acid biosynthesis</keyword>
<dbReference type="OrthoDB" id="9805733at2"/>
<keyword evidence="4" id="KW-0808">Transferase</keyword>
<comment type="similarity">
    <text evidence="2">Belongs to the cysteine synthase/cystathionine beta-synthase family.</text>
</comment>
<reference evidence="8 9" key="1">
    <citation type="submission" date="2019-01" db="EMBL/GenBank/DDBJ databases">
        <title>Egibacter rhizosphaerae EGI 80759T.</title>
        <authorList>
            <person name="Chen D.-D."/>
            <person name="Tian Y."/>
            <person name="Jiao J.-Y."/>
            <person name="Zhang X.-T."/>
            <person name="Zhang Y.-G."/>
            <person name="Zhang Y."/>
            <person name="Xiao M."/>
            <person name="Shu W.-S."/>
            <person name="Li W.-J."/>
        </authorList>
    </citation>
    <scope>NUCLEOTIDE SEQUENCE [LARGE SCALE GENOMIC DNA]</scope>
    <source>
        <strain evidence="8 9">EGI 80759</strain>
    </source>
</reference>
<evidence type="ECO:0000256" key="2">
    <source>
        <dbReference type="ARBA" id="ARBA00007103"/>
    </source>
</evidence>
<evidence type="ECO:0000256" key="5">
    <source>
        <dbReference type="ARBA" id="ARBA00022898"/>
    </source>
</evidence>
<evidence type="ECO:0000313" key="8">
    <source>
        <dbReference type="EMBL" id="QBI18741.1"/>
    </source>
</evidence>
<dbReference type="Gene3D" id="3.40.50.1100">
    <property type="match status" value="2"/>
</dbReference>
<organism evidence="8 9">
    <name type="scientific">Egibacter rhizosphaerae</name>
    <dbReference type="NCBI Taxonomy" id="1670831"/>
    <lineage>
        <taxon>Bacteria</taxon>
        <taxon>Bacillati</taxon>
        <taxon>Actinomycetota</taxon>
        <taxon>Nitriliruptoria</taxon>
        <taxon>Egibacterales</taxon>
        <taxon>Egibacteraceae</taxon>
        <taxon>Egibacter</taxon>
    </lineage>
</organism>
<dbReference type="FunFam" id="3.40.50.1100:FF:000016">
    <property type="entry name" value="Cysteine synthase A"/>
    <property type="match status" value="1"/>
</dbReference>
<evidence type="ECO:0000256" key="6">
    <source>
        <dbReference type="ARBA" id="ARBA00023192"/>
    </source>
</evidence>
<dbReference type="PROSITE" id="PS00901">
    <property type="entry name" value="CYS_SYNTHASE"/>
    <property type="match status" value="1"/>
</dbReference>
<dbReference type="InterPro" id="IPR036052">
    <property type="entry name" value="TrpB-like_PALP_sf"/>
</dbReference>